<dbReference type="Pfam" id="PF00043">
    <property type="entry name" value="GST_C"/>
    <property type="match status" value="1"/>
</dbReference>
<dbReference type="AlphaFoldDB" id="A0A6A5YQL8"/>
<gene>
    <name evidence="4" type="ORF">BDV96DRAFT_651971</name>
</gene>
<dbReference type="CDD" id="cd03044">
    <property type="entry name" value="GST_N_EF1Bgamma"/>
    <property type="match status" value="1"/>
</dbReference>
<dbReference type="InterPro" id="IPR004046">
    <property type="entry name" value="GST_C"/>
</dbReference>
<dbReference type="InterPro" id="IPR036282">
    <property type="entry name" value="Glutathione-S-Trfase_C_sf"/>
</dbReference>
<dbReference type="EMBL" id="ML977342">
    <property type="protein sequence ID" value="KAF2109539.1"/>
    <property type="molecule type" value="Genomic_DNA"/>
</dbReference>
<dbReference type="Pfam" id="PF13409">
    <property type="entry name" value="GST_N_2"/>
    <property type="match status" value="1"/>
</dbReference>
<evidence type="ECO:0000313" key="4">
    <source>
        <dbReference type="EMBL" id="KAF2109539.1"/>
    </source>
</evidence>
<dbReference type="Proteomes" id="UP000799770">
    <property type="component" value="Unassembled WGS sequence"/>
</dbReference>
<evidence type="ECO:0000256" key="1">
    <source>
        <dbReference type="ARBA" id="ARBA00007409"/>
    </source>
</evidence>
<dbReference type="OrthoDB" id="249703at2759"/>
<keyword evidence="5" id="KW-1185">Reference proteome</keyword>
<reference evidence="4" key="1">
    <citation type="journal article" date="2020" name="Stud. Mycol.">
        <title>101 Dothideomycetes genomes: a test case for predicting lifestyles and emergence of pathogens.</title>
        <authorList>
            <person name="Haridas S."/>
            <person name="Albert R."/>
            <person name="Binder M."/>
            <person name="Bloem J."/>
            <person name="Labutti K."/>
            <person name="Salamov A."/>
            <person name="Andreopoulos B."/>
            <person name="Baker S."/>
            <person name="Barry K."/>
            <person name="Bills G."/>
            <person name="Bluhm B."/>
            <person name="Cannon C."/>
            <person name="Castanera R."/>
            <person name="Culley D."/>
            <person name="Daum C."/>
            <person name="Ezra D."/>
            <person name="Gonzalez J."/>
            <person name="Henrissat B."/>
            <person name="Kuo A."/>
            <person name="Liang C."/>
            <person name="Lipzen A."/>
            <person name="Lutzoni F."/>
            <person name="Magnuson J."/>
            <person name="Mondo S."/>
            <person name="Nolan M."/>
            <person name="Ohm R."/>
            <person name="Pangilinan J."/>
            <person name="Park H.-J."/>
            <person name="Ramirez L."/>
            <person name="Alfaro M."/>
            <person name="Sun H."/>
            <person name="Tritt A."/>
            <person name="Yoshinaga Y."/>
            <person name="Zwiers L.-H."/>
            <person name="Turgeon B."/>
            <person name="Goodwin S."/>
            <person name="Spatafora J."/>
            <person name="Crous P."/>
            <person name="Grigoriev I."/>
        </authorList>
    </citation>
    <scope>NUCLEOTIDE SEQUENCE</scope>
    <source>
        <strain evidence="4">CBS 627.86</strain>
    </source>
</reference>
<dbReference type="PROSITE" id="PS50405">
    <property type="entry name" value="GST_CTER"/>
    <property type="match status" value="1"/>
</dbReference>
<evidence type="ECO:0000313" key="5">
    <source>
        <dbReference type="Proteomes" id="UP000799770"/>
    </source>
</evidence>
<dbReference type="InterPro" id="IPR004045">
    <property type="entry name" value="Glutathione_S-Trfase_N"/>
</dbReference>
<dbReference type="PANTHER" id="PTHR43986:SF10">
    <property type="entry name" value="ELONGATION FACTOR EEF-1B GAMMA SUBUNIT, PUTATIVE (AFU_ORTHOLOGUE AFUA_1G17120)-RELATED"/>
    <property type="match status" value="1"/>
</dbReference>
<evidence type="ECO:0000259" key="2">
    <source>
        <dbReference type="PROSITE" id="PS50404"/>
    </source>
</evidence>
<proteinExistence type="inferred from homology"/>
<dbReference type="GO" id="GO:0006414">
    <property type="term" value="P:translational elongation"/>
    <property type="evidence" value="ECO:0007669"/>
    <property type="project" value="TreeGrafter"/>
</dbReference>
<dbReference type="InterPro" id="IPR040079">
    <property type="entry name" value="Glutathione_S-Trfase"/>
</dbReference>
<dbReference type="Gene3D" id="3.40.30.10">
    <property type="entry name" value="Glutaredoxin"/>
    <property type="match status" value="1"/>
</dbReference>
<dbReference type="PANTHER" id="PTHR43986">
    <property type="entry name" value="ELONGATION FACTOR 1-GAMMA"/>
    <property type="match status" value="1"/>
</dbReference>
<keyword evidence="4" id="KW-0808">Transferase</keyword>
<dbReference type="SFLD" id="SFLDG00358">
    <property type="entry name" value="Main_(cytGST)"/>
    <property type="match status" value="1"/>
</dbReference>
<dbReference type="GO" id="GO:0016740">
    <property type="term" value="F:transferase activity"/>
    <property type="evidence" value="ECO:0007669"/>
    <property type="project" value="UniProtKB-KW"/>
</dbReference>
<dbReference type="Gene3D" id="1.20.1050.10">
    <property type="match status" value="1"/>
</dbReference>
<dbReference type="InterPro" id="IPR036249">
    <property type="entry name" value="Thioredoxin-like_sf"/>
</dbReference>
<name>A0A6A5YQL8_9PLEO</name>
<feature type="domain" description="GST C-terminal" evidence="3">
    <location>
        <begin position="93"/>
        <end position="225"/>
    </location>
</feature>
<dbReference type="PROSITE" id="PS50404">
    <property type="entry name" value="GST_NTER"/>
    <property type="match status" value="1"/>
</dbReference>
<dbReference type="SFLD" id="SFLDS00019">
    <property type="entry name" value="Glutathione_Transferase_(cytos"/>
    <property type="match status" value="1"/>
</dbReference>
<dbReference type="SUPFAM" id="SSF52833">
    <property type="entry name" value="Thioredoxin-like"/>
    <property type="match status" value="1"/>
</dbReference>
<sequence length="234" mass="26399">MPPFATLYTTHTFLHARVTKSLAAANLNNLDIHIPTTFQYGITNKAPEYLAKFPHGKIPALETPSGFYLSEGSAIALFLSESGPKREQLLGRSTEKRALVQMWVSFADSELFSNSGAVLEPIMGTKPYNATYIEEKEGMFIHALKRLEHHLAQDGKVWLVRDDELSLADLSVAAAMLWPLKFFMDGEYRGSYPKTMEWWERLMRVDEVTRAFNAPVPLCEKRAPNDGSFVKRTA</sequence>
<protein>
    <submittedName>
        <fullName evidence="4">Glutathione S-transferase</fullName>
    </submittedName>
</protein>
<dbReference type="InterPro" id="IPR010987">
    <property type="entry name" value="Glutathione-S-Trfase_C-like"/>
</dbReference>
<feature type="domain" description="GST N-terminal" evidence="2">
    <location>
        <begin position="2"/>
        <end position="87"/>
    </location>
</feature>
<comment type="similarity">
    <text evidence="1">Belongs to the GST superfamily.</text>
</comment>
<organism evidence="4 5">
    <name type="scientific">Lophiotrema nucula</name>
    <dbReference type="NCBI Taxonomy" id="690887"/>
    <lineage>
        <taxon>Eukaryota</taxon>
        <taxon>Fungi</taxon>
        <taxon>Dikarya</taxon>
        <taxon>Ascomycota</taxon>
        <taxon>Pezizomycotina</taxon>
        <taxon>Dothideomycetes</taxon>
        <taxon>Pleosporomycetidae</taxon>
        <taxon>Pleosporales</taxon>
        <taxon>Lophiotremataceae</taxon>
        <taxon>Lophiotrema</taxon>
    </lineage>
</organism>
<dbReference type="GO" id="GO:0005634">
    <property type="term" value="C:nucleus"/>
    <property type="evidence" value="ECO:0007669"/>
    <property type="project" value="TreeGrafter"/>
</dbReference>
<dbReference type="GO" id="GO:0005737">
    <property type="term" value="C:cytoplasm"/>
    <property type="evidence" value="ECO:0007669"/>
    <property type="project" value="TreeGrafter"/>
</dbReference>
<evidence type="ECO:0000259" key="3">
    <source>
        <dbReference type="PROSITE" id="PS50405"/>
    </source>
</evidence>
<dbReference type="InterPro" id="IPR050802">
    <property type="entry name" value="EF-GSTs"/>
</dbReference>
<accession>A0A6A5YQL8</accession>
<dbReference type="SUPFAM" id="SSF47616">
    <property type="entry name" value="GST C-terminal domain-like"/>
    <property type="match status" value="1"/>
</dbReference>